<evidence type="ECO:0008006" key="3">
    <source>
        <dbReference type="Google" id="ProtNLM"/>
    </source>
</evidence>
<dbReference type="EMBL" id="GECZ01028033">
    <property type="protein sequence ID" value="JAS41736.1"/>
    <property type="molecule type" value="Transcribed_RNA"/>
</dbReference>
<proteinExistence type="predicted"/>
<organism evidence="2">
    <name type="scientific">Cuerna arida</name>
    <dbReference type="NCBI Taxonomy" id="1464854"/>
    <lineage>
        <taxon>Eukaryota</taxon>
        <taxon>Metazoa</taxon>
        <taxon>Ecdysozoa</taxon>
        <taxon>Arthropoda</taxon>
        <taxon>Hexapoda</taxon>
        <taxon>Insecta</taxon>
        <taxon>Pterygota</taxon>
        <taxon>Neoptera</taxon>
        <taxon>Paraneoptera</taxon>
        <taxon>Hemiptera</taxon>
        <taxon>Auchenorrhyncha</taxon>
        <taxon>Membracoidea</taxon>
        <taxon>Cicadellidae</taxon>
        <taxon>Cicadellinae</taxon>
        <taxon>Proconiini</taxon>
        <taxon>Cuerna</taxon>
    </lineage>
</organism>
<name>A0A1B6EUV0_9HEMI</name>
<dbReference type="AlphaFoldDB" id="A0A1B6EUV0"/>
<evidence type="ECO:0000256" key="1">
    <source>
        <dbReference type="SAM" id="Coils"/>
    </source>
</evidence>
<gene>
    <name evidence="2" type="ORF">g.37261</name>
</gene>
<keyword evidence="1" id="KW-0175">Coiled coil</keyword>
<protein>
    <recommendedName>
        <fullName evidence="3">Lebercilin domain-containing protein</fullName>
    </recommendedName>
</protein>
<evidence type="ECO:0000313" key="2">
    <source>
        <dbReference type="EMBL" id="JAS41736.1"/>
    </source>
</evidence>
<feature type="non-terminal residue" evidence="2">
    <location>
        <position position="1"/>
    </location>
</feature>
<feature type="coiled-coil region" evidence="1">
    <location>
        <begin position="61"/>
        <end position="102"/>
    </location>
</feature>
<sequence length="392" mass="45444">FAKGDFSDEYQKFYQNQSNDFEQHQFGTRLCSAESNISQSSHWSCSLDTINSSIGDLKVVLKSQDKQVIRLITENEELKNEIKKIEKELKKTKFLLKAERETFEQYKKDTFQEVNKHKSEESCETRPNKHVREMIKLKSELAHYRQMFVEQSHTVTRLSKLVTNLKGDRILLKDKLLQQEKKANKFILEMAQRFDNSRKEFNIVISKKLEEQRDSPEKLAIHKLVDRNARLAYDNSMLKLELDMLKKQLLERRIEENKLHCLTGRSVQYSKEANNFDFENPHLEKCGNSNTFNTLKASVSEKSGLTNVSFQNCTIAVKTSVTSLISRNKKSVFMWQPDLDPRSISKVSNSNQVNSSAESSEDVRLMRVFSAPQLTASRGSLAIKDLQDLKTK</sequence>
<accession>A0A1B6EUV0</accession>
<reference evidence="2" key="1">
    <citation type="submission" date="2015-11" db="EMBL/GenBank/DDBJ databases">
        <title>De novo transcriptome assembly of four potential Pierce s Disease insect vectors from Arizona vineyards.</title>
        <authorList>
            <person name="Tassone E.E."/>
        </authorList>
    </citation>
    <scope>NUCLEOTIDE SEQUENCE</scope>
</reference>